<dbReference type="Proteomes" id="UP000789831">
    <property type="component" value="Unassembled WGS sequence"/>
</dbReference>
<evidence type="ECO:0000313" key="4">
    <source>
        <dbReference type="Proteomes" id="UP000789831"/>
    </source>
</evidence>
<dbReference type="PANTHER" id="PTHR33977:SF1">
    <property type="entry name" value="ZINC ION BINDING PROTEIN"/>
    <property type="match status" value="1"/>
</dbReference>
<dbReference type="AlphaFoldDB" id="A0A9N9DFR2"/>
<proteinExistence type="predicted"/>
<organism evidence="3 4">
    <name type="scientific">Ambispora gerdemannii</name>
    <dbReference type="NCBI Taxonomy" id="144530"/>
    <lineage>
        <taxon>Eukaryota</taxon>
        <taxon>Fungi</taxon>
        <taxon>Fungi incertae sedis</taxon>
        <taxon>Mucoromycota</taxon>
        <taxon>Glomeromycotina</taxon>
        <taxon>Glomeromycetes</taxon>
        <taxon>Archaeosporales</taxon>
        <taxon>Ambisporaceae</taxon>
        <taxon>Ambispora</taxon>
    </lineage>
</organism>
<name>A0A9N9DFR2_9GLOM</name>
<accession>A0A9N9DFR2</accession>
<dbReference type="Pfam" id="PF10551">
    <property type="entry name" value="MULE"/>
    <property type="match status" value="1"/>
</dbReference>
<sequence>MKRANRPLSNRSKSRPIQKPSKKLGCKSYLRVLKCHNEKGNLVRVIHYTRHNGHIPGTDEDLRHFCISQQAKKWIHARAKDGMQPSQIVSIFHRRINQFHENKDSDSLTLIQRRDMYLSYIDIYNIVNDEMKGVIFLGNKKEEYDNEGRQNVPVTHLISEKKAGDTLIFWLEAIKNQNQEWKPHTFLTDCDDAQQNAIRTVYLGATILLCQWHIKNAWQKNKGKIKADGNYFAAQEKNKNNSNIIKRSGKQATQKTALDELGIIMRIRDISQREYRGNCEMWIDAYRLYEHQEMNTTNFIEAWHKKLKYTYLEAKYNHRIDTLIWILRAAIMDAQFECEAIHLMIGRMKPRQKEQ</sequence>
<dbReference type="InterPro" id="IPR018289">
    <property type="entry name" value="MULE_transposase_dom"/>
</dbReference>
<feature type="region of interest" description="Disordered" evidence="1">
    <location>
        <begin position="1"/>
        <end position="22"/>
    </location>
</feature>
<evidence type="ECO:0000259" key="2">
    <source>
        <dbReference type="Pfam" id="PF10551"/>
    </source>
</evidence>
<reference evidence="3" key="1">
    <citation type="submission" date="2021-06" db="EMBL/GenBank/DDBJ databases">
        <authorList>
            <person name="Kallberg Y."/>
            <person name="Tangrot J."/>
            <person name="Rosling A."/>
        </authorList>
    </citation>
    <scope>NUCLEOTIDE SEQUENCE</scope>
    <source>
        <strain evidence="3">MT106</strain>
    </source>
</reference>
<dbReference type="PANTHER" id="PTHR33977">
    <property type="entry name" value="ZINC ION BINDING PROTEIN"/>
    <property type="match status" value="1"/>
</dbReference>
<comment type="caution">
    <text evidence="3">The sequence shown here is derived from an EMBL/GenBank/DDBJ whole genome shotgun (WGS) entry which is preliminary data.</text>
</comment>
<evidence type="ECO:0000256" key="1">
    <source>
        <dbReference type="SAM" id="MobiDB-lite"/>
    </source>
</evidence>
<feature type="compositionally biased region" description="Basic residues" evidence="1">
    <location>
        <begin position="12"/>
        <end position="22"/>
    </location>
</feature>
<evidence type="ECO:0000313" key="3">
    <source>
        <dbReference type="EMBL" id="CAG8639658.1"/>
    </source>
</evidence>
<feature type="domain" description="MULE transposase" evidence="2">
    <location>
        <begin position="159"/>
        <end position="216"/>
    </location>
</feature>
<dbReference type="EMBL" id="CAJVPL010003859">
    <property type="protein sequence ID" value="CAG8639658.1"/>
    <property type="molecule type" value="Genomic_DNA"/>
</dbReference>
<dbReference type="OrthoDB" id="2430203at2759"/>
<protein>
    <submittedName>
        <fullName evidence="3">3710_t:CDS:1</fullName>
    </submittedName>
</protein>
<gene>
    <name evidence="3" type="ORF">AGERDE_LOCUS10917</name>
</gene>
<keyword evidence="4" id="KW-1185">Reference proteome</keyword>